<dbReference type="GO" id="GO:0016740">
    <property type="term" value="F:transferase activity"/>
    <property type="evidence" value="ECO:0007669"/>
    <property type="project" value="UniProtKB-KW"/>
</dbReference>
<reference evidence="1 2" key="1">
    <citation type="submission" date="2020-07" db="EMBL/GenBank/DDBJ databases">
        <title>Bradyrhizobium diversity isolated from nodules of indigenous legumes of Western Australia.</title>
        <authorList>
            <person name="Klepa M.S."/>
        </authorList>
    </citation>
    <scope>NUCLEOTIDE SEQUENCE [LARGE SCALE GENOMIC DNA]</scope>
    <source>
        <strain evidence="1 2">CNPSo 4010</strain>
    </source>
</reference>
<evidence type="ECO:0000313" key="1">
    <source>
        <dbReference type="EMBL" id="MBH5396448.1"/>
    </source>
</evidence>
<proteinExistence type="predicted"/>
<organism evidence="1 2">
    <name type="scientific">Bradyrhizobium agreste</name>
    <dbReference type="NCBI Taxonomy" id="2751811"/>
    <lineage>
        <taxon>Bacteria</taxon>
        <taxon>Pseudomonadati</taxon>
        <taxon>Pseudomonadota</taxon>
        <taxon>Alphaproteobacteria</taxon>
        <taxon>Hyphomicrobiales</taxon>
        <taxon>Nitrobacteraceae</taxon>
        <taxon>Bradyrhizobium</taxon>
    </lineage>
</organism>
<comment type="caution">
    <text evidence="1">The sequence shown here is derived from an EMBL/GenBank/DDBJ whole genome shotgun (WGS) entry which is preliminary data.</text>
</comment>
<keyword evidence="1" id="KW-0808">Transferase</keyword>
<dbReference type="EMBL" id="JACCHP010000001">
    <property type="protein sequence ID" value="MBH5396448.1"/>
    <property type="molecule type" value="Genomic_DNA"/>
</dbReference>
<protein>
    <submittedName>
        <fullName evidence="1">Nucleotidyl transferase AbiEii/AbiGii toxin family protein</fullName>
    </submittedName>
</protein>
<accession>A0ABS0PGX4</accession>
<dbReference type="Pfam" id="PF08843">
    <property type="entry name" value="AbiEii"/>
    <property type="match status" value="1"/>
</dbReference>
<name>A0ABS0PGX4_9BRAD</name>
<dbReference type="Proteomes" id="UP000807370">
    <property type="component" value="Unassembled WGS sequence"/>
</dbReference>
<gene>
    <name evidence="1" type="ORF">HZZ13_01285</name>
</gene>
<keyword evidence="2" id="KW-1185">Reference proteome</keyword>
<evidence type="ECO:0000313" key="2">
    <source>
        <dbReference type="Proteomes" id="UP000807370"/>
    </source>
</evidence>
<sequence>MPEDGIEVLAYDSVEAFAEKFRALAERTRPRDLYDVVNLYRNANCRADRVLSRKAASLRRVIR</sequence>
<dbReference type="InterPro" id="IPR014942">
    <property type="entry name" value="AbiEii"/>
</dbReference>